<evidence type="ECO:0000259" key="1">
    <source>
        <dbReference type="Pfam" id="PF18480"/>
    </source>
</evidence>
<proteinExistence type="predicted"/>
<feature type="domain" description="DUF5615" evidence="1">
    <location>
        <begin position="2"/>
        <end position="72"/>
    </location>
</feature>
<evidence type="ECO:0000313" key="3">
    <source>
        <dbReference type="Proteomes" id="UP000620075"/>
    </source>
</evidence>
<gene>
    <name evidence="2" type="ORF">JF888_01250</name>
</gene>
<protein>
    <submittedName>
        <fullName evidence="2">DUF5615 family PIN-like protein</fullName>
    </submittedName>
</protein>
<accession>A0A934KDS8</accession>
<dbReference type="Pfam" id="PF18480">
    <property type="entry name" value="DUF5615"/>
    <property type="match status" value="1"/>
</dbReference>
<organism evidence="2 3">
    <name type="scientific">Candidatus Dormiibacter inghamiae</name>
    <dbReference type="NCBI Taxonomy" id="3127013"/>
    <lineage>
        <taxon>Bacteria</taxon>
        <taxon>Bacillati</taxon>
        <taxon>Candidatus Dormiibacterota</taxon>
        <taxon>Candidatus Dormibacteria</taxon>
        <taxon>Candidatus Dormibacterales</taxon>
        <taxon>Candidatus Dormibacteraceae</taxon>
        <taxon>Candidatus Dormiibacter</taxon>
    </lineage>
</organism>
<comment type="caution">
    <text evidence="2">The sequence shown here is derived from an EMBL/GenBank/DDBJ whole genome shotgun (WGS) entry which is preliminary data.</text>
</comment>
<dbReference type="Proteomes" id="UP000620075">
    <property type="component" value="Unassembled WGS sequence"/>
</dbReference>
<dbReference type="EMBL" id="JAEKNQ010000008">
    <property type="protein sequence ID" value="MBJ7601817.1"/>
    <property type="molecule type" value="Genomic_DNA"/>
</dbReference>
<dbReference type="RefSeq" id="WP_338176188.1">
    <property type="nucleotide sequence ID" value="NZ_JAEKNQ010000008.1"/>
</dbReference>
<dbReference type="AlphaFoldDB" id="A0A934KDS8"/>
<reference evidence="2 3" key="1">
    <citation type="submission" date="2020-10" db="EMBL/GenBank/DDBJ databases">
        <title>Ca. Dormibacterota MAGs.</title>
        <authorList>
            <person name="Montgomery K."/>
        </authorList>
    </citation>
    <scope>NUCLEOTIDE SEQUENCE [LARGE SCALE GENOMIC DNA]</scope>
    <source>
        <strain evidence="2">SC8811_S16_3</strain>
    </source>
</reference>
<evidence type="ECO:0000313" key="2">
    <source>
        <dbReference type="EMBL" id="MBJ7601817.1"/>
    </source>
</evidence>
<dbReference type="InterPro" id="IPR041049">
    <property type="entry name" value="DUF5615"/>
</dbReference>
<name>A0A934KDS8_9BACT</name>
<sequence length="113" mass="12791">MLDHQIAVQLRQRGWDVESIQGDHSELMGVEDAMVLERATAMGRSLVTDNVRHFMPLHERYLSEHRTHAGLVFADSRSYPRSKRTIGLWVQGLAANLDSHATAETANLCIWLP</sequence>